<protein>
    <submittedName>
        <fullName evidence="1">Uncharacterized protein</fullName>
    </submittedName>
</protein>
<gene>
    <name evidence="1" type="ORF">H310_15202</name>
</gene>
<dbReference type="InterPro" id="IPR036397">
    <property type="entry name" value="RNaseH_sf"/>
</dbReference>
<organism evidence="1">
    <name type="scientific">Aphanomyces invadans</name>
    <dbReference type="NCBI Taxonomy" id="157072"/>
    <lineage>
        <taxon>Eukaryota</taxon>
        <taxon>Sar</taxon>
        <taxon>Stramenopiles</taxon>
        <taxon>Oomycota</taxon>
        <taxon>Saprolegniomycetes</taxon>
        <taxon>Saprolegniales</taxon>
        <taxon>Verrucalvaceae</taxon>
        <taxon>Aphanomyces</taxon>
    </lineage>
</organism>
<dbReference type="OrthoDB" id="7951431at2759"/>
<dbReference type="VEuPathDB" id="FungiDB:H310_15202"/>
<evidence type="ECO:0000313" key="1">
    <source>
        <dbReference type="EMBL" id="ETV89957.1"/>
    </source>
</evidence>
<accession>A0A024T9G8</accession>
<dbReference type="EMBL" id="KI914169">
    <property type="protein sequence ID" value="ETV89957.1"/>
    <property type="molecule type" value="Genomic_DNA"/>
</dbReference>
<dbReference type="RefSeq" id="XP_008881409.1">
    <property type="nucleotide sequence ID" value="XM_008883187.1"/>
</dbReference>
<dbReference type="Gene3D" id="3.30.420.10">
    <property type="entry name" value="Ribonuclease H-like superfamily/Ribonuclease H"/>
    <property type="match status" value="1"/>
</dbReference>
<dbReference type="GO" id="GO:0003676">
    <property type="term" value="F:nucleic acid binding"/>
    <property type="evidence" value="ECO:0007669"/>
    <property type="project" value="InterPro"/>
</dbReference>
<proteinExistence type="predicted"/>
<name>A0A024T9G8_9STRA</name>
<dbReference type="PANTHER" id="PTHR47169">
    <property type="entry name" value="OS01G0541250 PROTEIN"/>
    <property type="match status" value="1"/>
</dbReference>
<sequence length="166" mass="18984">MTLANFDATLYRDYVFTRVIPAIKEFPSTHKHVILQQKNATRHGAITDKLLAHVSFDGWHFVLRREPPNSLDLNVLDLVLFSSIQALQYTPVSRMIDDVAQATFVTFDQQEVEKLQNVFLTYQDVMKLVLEHHEDNQFRLPRMGMDALRRAGTLMANASCPAALVI</sequence>
<reference evidence="1" key="1">
    <citation type="submission" date="2013-12" db="EMBL/GenBank/DDBJ databases">
        <title>The Genome Sequence of Aphanomyces invadans NJM9701.</title>
        <authorList>
            <consortium name="The Broad Institute Genomics Platform"/>
            <person name="Russ C."/>
            <person name="Tyler B."/>
            <person name="van West P."/>
            <person name="Dieguez-Uribeondo J."/>
            <person name="Young S.K."/>
            <person name="Zeng Q."/>
            <person name="Gargeya S."/>
            <person name="Fitzgerald M."/>
            <person name="Abouelleil A."/>
            <person name="Alvarado L."/>
            <person name="Chapman S.B."/>
            <person name="Gainer-Dewar J."/>
            <person name="Goldberg J."/>
            <person name="Griggs A."/>
            <person name="Gujja S."/>
            <person name="Hansen M."/>
            <person name="Howarth C."/>
            <person name="Imamovic A."/>
            <person name="Ireland A."/>
            <person name="Larimer J."/>
            <person name="McCowan C."/>
            <person name="Murphy C."/>
            <person name="Pearson M."/>
            <person name="Poon T.W."/>
            <person name="Priest M."/>
            <person name="Roberts A."/>
            <person name="Saif S."/>
            <person name="Shea T."/>
            <person name="Sykes S."/>
            <person name="Wortman J."/>
            <person name="Nusbaum C."/>
            <person name="Birren B."/>
        </authorList>
    </citation>
    <scope>NUCLEOTIDE SEQUENCE [LARGE SCALE GENOMIC DNA]</scope>
    <source>
        <strain evidence="1">NJM9701</strain>
    </source>
</reference>
<dbReference type="GeneID" id="20092252"/>
<dbReference type="AlphaFoldDB" id="A0A024T9G8"/>